<dbReference type="AlphaFoldDB" id="A0A563F313"/>
<dbReference type="EMBL" id="VOBR01000001">
    <property type="protein sequence ID" value="TWP54340.1"/>
    <property type="molecule type" value="Genomic_DNA"/>
</dbReference>
<comment type="caution">
    <text evidence="2">The sequence shown here is derived from an EMBL/GenBank/DDBJ whole genome shotgun (WGS) entry which is preliminary data.</text>
</comment>
<dbReference type="OrthoDB" id="3455826at2"/>
<name>A0A563F313_9PSEU</name>
<protein>
    <submittedName>
        <fullName evidence="2">Uncharacterized protein</fullName>
    </submittedName>
</protein>
<organism evidence="2 3">
    <name type="scientific">Lentzea tibetensis</name>
    <dbReference type="NCBI Taxonomy" id="2591470"/>
    <lineage>
        <taxon>Bacteria</taxon>
        <taxon>Bacillati</taxon>
        <taxon>Actinomycetota</taxon>
        <taxon>Actinomycetes</taxon>
        <taxon>Pseudonocardiales</taxon>
        <taxon>Pseudonocardiaceae</taxon>
        <taxon>Lentzea</taxon>
    </lineage>
</organism>
<proteinExistence type="predicted"/>
<keyword evidence="1" id="KW-0812">Transmembrane</keyword>
<feature type="transmembrane region" description="Helical" evidence="1">
    <location>
        <begin position="20"/>
        <end position="45"/>
    </location>
</feature>
<accession>A0A563F313</accession>
<evidence type="ECO:0000256" key="1">
    <source>
        <dbReference type="SAM" id="Phobius"/>
    </source>
</evidence>
<reference evidence="2 3" key="1">
    <citation type="submission" date="2019-07" db="EMBL/GenBank/DDBJ databases">
        <title>Lentzea xizangensis sp. nov., isolated from Qinghai-Tibetan Plateau Soils.</title>
        <authorList>
            <person name="Huang J."/>
        </authorList>
    </citation>
    <scope>NUCLEOTIDE SEQUENCE [LARGE SCALE GENOMIC DNA]</scope>
    <source>
        <strain evidence="2 3">FXJ1.1311</strain>
    </source>
</reference>
<dbReference type="Proteomes" id="UP000316639">
    <property type="component" value="Unassembled WGS sequence"/>
</dbReference>
<keyword evidence="1" id="KW-1133">Transmembrane helix</keyword>
<gene>
    <name evidence="2" type="ORF">FKR81_01975</name>
</gene>
<dbReference type="RefSeq" id="WP_146349122.1">
    <property type="nucleotide sequence ID" value="NZ_VOBR01000001.1"/>
</dbReference>
<evidence type="ECO:0000313" key="2">
    <source>
        <dbReference type="EMBL" id="TWP54340.1"/>
    </source>
</evidence>
<sequence>MVGTPIVLLLKPFQLGNADAPRLAAVLAFVGVLATALVALTGHFLNRQASLRLAHESERAHQRLVQEHADEERRLRLDAAMRAGALFSPSGDMPADPASAASDLLALTRLEQADLAVALLVDLWDKGAERVSTETAVLVIDAALRSRAKPNEQLVAAELLCRNASRLDSCQSLHRPSAIDGCWDPTFGPKTKLMLLDALVAMTLSRHSHEHALRSVAVRLHGIWNGDPDPRVRGCVGTLVDALIPELRRLGYTDFMQGNQRVMLTEMEAAAAAASANPDGFLDRIVADRRDRLAGWARACDTVDFDPGRLGTDTSAATQGSRAVPDHAADQRAVMALVARCASSASATPPHAHP</sequence>
<keyword evidence="1" id="KW-0472">Membrane</keyword>
<keyword evidence="3" id="KW-1185">Reference proteome</keyword>
<evidence type="ECO:0000313" key="3">
    <source>
        <dbReference type="Proteomes" id="UP000316639"/>
    </source>
</evidence>